<dbReference type="OrthoDB" id="3296464at2"/>
<keyword evidence="2" id="KW-1133">Transmembrane helix</keyword>
<feature type="transmembrane region" description="Helical" evidence="2">
    <location>
        <begin position="88"/>
        <end position="107"/>
    </location>
</feature>
<feature type="compositionally biased region" description="Pro residues" evidence="1">
    <location>
        <begin position="7"/>
        <end position="20"/>
    </location>
</feature>
<organism evidence="3 4">
    <name type="scientific">Actinoplanes lutulentus</name>
    <dbReference type="NCBI Taxonomy" id="1287878"/>
    <lineage>
        <taxon>Bacteria</taxon>
        <taxon>Bacillati</taxon>
        <taxon>Actinomycetota</taxon>
        <taxon>Actinomycetes</taxon>
        <taxon>Micromonosporales</taxon>
        <taxon>Micromonosporaceae</taxon>
        <taxon>Actinoplanes</taxon>
    </lineage>
</organism>
<sequence>MDSPVAPALPTPDPVPPAKPTLPDISEYWPDPDRPPHRLGPPADHYELPGTEATRTGLGLADDAYPGSARPTLELHLHPRPRRGFRRTGVVVGALLALLALAGWLVLRDGEQETRLPAFEQPAALAPGNPPVVIGEPEPSQAVAVPDAATLEFVDGTTEVNVTIGTVPSGWFRVTSPDGSGVTPRAQLDGDTVKVFVEPTGPEGPARVDVLLSEDVTWSLRMRGGARVANFDLTRGKLDRIDLLGGTARTSIALPAADTAIPILMGGGVNTWRISTDGEVPVRAEFRKGAGTVSLYGKRDRGIAVGTTSTAGSGDDAVDITAESGIGTLTVTAR</sequence>
<dbReference type="AlphaFoldDB" id="A0A327ZMP3"/>
<proteinExistence type="predicted"/>
<dbReference type="RefSeq" id="WP_111647496.1">
    <property type="nucleotide sequence ID" value="NZ_JACHWI010000003.1"/>
</dbReference>
<gene>
    <name evidence="3" type="ORF">B0I29_102149</name>
</gene>
<comment type="caution">
    <text evidence="3">The sequence shown here is derived from an EMBL/GenBank/DDBJ whole genome shotgun (WGS) entry which is preliminary data.</text>
</comment>
<accession>A0A327ZMP3</accession>
<evidence type="ECO:0000256" key="1">
    <source>
        <dbReference type="SAM" id="MobiDB-lite"/>
    </source>
</evidence>
<feature type="region of interest" description="Disordered" evidence="1">
    <location>
        <begin position="1"/>
        <end position="53"/>
    </location>
</feature>
<dbReference type="Proteomes" id="UP000249341">
    <property type="component" value="Unassembled WGS sequence"/>
</dbReference>
<evidence type="ECO:0000313" key="4">
    <source>
        <dbReference type="Proteomes" id="UP000249341"/>
    </source>
</evidence>
<keyword evidence="2" id="KW-0812">Transmembrane</keyword>
<reference evidence="3 4" key="1">
    <citation type="submission" date="2018-06" db="EMBL/GenBank/DDBJ databases">
        <title>Genomic Encyclopedia of Type Strains, Phase III (KMG-III): the genomes of soil and plant-associated and newly described type strains.</title>
        <authorList>
            <person name="Whitman W."/>
        </authorList>
    </citation>
    <scope>NUCLEOTIDE SEQUENCE [LARGE SCALE GENOMIC DNA]</scope>
    <source>
        <strain evidence="3 4">CGMCC 4.7090</strain>
    </source>
</reference>
<keyword evidence="2" id="KW-0472">Membrane</keyword>
<name>A0A327ZMP3_9ACTN</name>
<protein>
    <submittedName>
        <fullName evidence="3">Uncharacterized protein</fullName>
    </submittedName>
</protein>
<dbReference type="EMBL" id="QLMJ01000002">
    <property type="protein sequence ID" value="RAK42324.1"/>
    <property type="molecule type" value="Genomic_DNA"/>
</dbReference>
<evidence type="ECO:0000313" key="3">
    <source>
        <dbReference type="EMBL" id="RAK42324.1"/>
    </source>
</evidence>
<keyword evidence="4" id="KW-1185">Reference proteome</keyword>
<evidence type="ECO:0000256" key="2">
    <source>
        <dbReference type="SAM" id="Phobius"/>
    </source>
</evidence>